<feature type="coiled-coil region" evidence="1">
    <location>
        <begin position="534"/>
        <end position="603"/>
    </location>
</feature>
<feature type="region of interest" description="Disordered" evidence="2">
    <location>
        <begin position="162"/>
        <end position="193"/>
    </location>
</feature>
<feature type="compositionally biased region" description="Polar residues" evidence="2">
    <location>
        <begin position="367"/>
        <end position="380"/>
    </location>
</feature>
<feature type="coiled-coil region" evidence="1">
    <location>
        <begin position="2317"/>
        <end position="2512"/>
    </location>
</feature>
<evidence type="ECO:0000256" key="2">
    <source>
        <dbReference type="SAM" id="MobiDB-lite"/>
    </source>
</evidence>
<dbReference type="PANTHER" id="PTHR43939:SF50">
    <property type="entry name" value="NUCLEOPORIN"/>
    <property type="match status" value="1"/>
</dbReference>
<feature type="compositionally biased region" description="Polar residues" evidence="2">
    <location>
        <begin position="2627"/>
        <end position="2640"/>
    </location>
</feature>
<feature type="coiled-coil region" evidence="1">
    <location>
        <begin position="1976"/>
        <end position="2024"/>
    </location>
</feature>
<evidence type="ECO:0000313" key="4">
    <source>
        <dbReference type="RefSeq" id="XP_010927246.1"/>
    </source>
</evidence>
<keyword evidence="3" id="KW-1185">Reference proteome</keyword>
<dbReference type="PANTHER" id="PTHR43939">
    <property type="entry name" value="COILED-COIL DOMAIN-CONTAINING PROTEIN 158"/>
    <property type="match status" value="1"/>
</dbReference>
<feature type="coiled-coil region" evidence="1">
    <location>
        <begin position="632"/>
        <end position="670"/>
    </location>
</feature>
<feature type="coiled-coil region" evidence="1">
    <location>
        <begin position="1583"/>
        <end position="1680"/>
    </location>
</feature>
<feature type="region of interest" description="Disordered" evidence="2">
    <location>
        <begin position="367"/>
        <end position="397"/>
    </location>
</feature>
<feature type="compositionally biased region" description="Basic residues" evidence="2">
    <location>
        <begin position="14"/>
        <end position="27"/>
    </location>
</feature>
<feature type="coiled-coil region" evidence="1">
    <location>
        <begin position="874"/>
        <end position="915"/>
    </location>
</feature>
<keyword evidence="1" id="KW-0175">Coiled coil</keyword>
<gene>
    <name evidence="4" type="primary">LOC105049322</name>
</gene>
<feature type="compositionally biased region" description="Basic and acidic residues" evidence="2">
    <location>
        <begin position="43"/>
        <end position="57"/>
    </location>
</feature>
<sequence length="2751" mass="309382">MDKTKNRTDLLAAGRKKLQQFRQKKDHKGGGSHAKSLNKASRPGKDADADELTKVTEPEPEPEPEDTKVVYTHESVTVSEPLPTSGIDADETAKVPEPDSSLAVDADEPTKVPEPEPTSAIDADDLVKGPEPELESTSVVHAEARTANRSDPLVAVRYVDLPPVPSVGESDAGVQKEQVDSEEVPVDVSIDDGGSRSAVMVHHQVGAMQEAKNSGLEQCNGESSGIGMLMVKDRRDQAGGSTVFVVPDTDRSKEDPIAAEPSLGVEAAQEVDRMSAATEERIEGEDGRTNSSGRLETRFSGIQNGKEDHDAETYGVKEETVALESLPLGRPQEANGISIPVDIIQEMGTKICDELLKIPKREESLEMLSQLTSDRTSSLEENADMPSPSHVTSDTTREESSAIADARGEVGINAESGICQPYIGEVVEAESESAGLLQEGAIAPAEKVEGFKEDDPLFLSKSTDPVFSTGMWYMLKRVLQEGSFANELDSIRRHLYLTIVARDFLQMQLDEQTVLTADFHQQSSDEVSKLLGLVKEAQESKALASEELAQCRSDLQAMTIAKEELEIRFISTRGEIECLSSRASELQNKLEQSQKELVLVSADLANCRGLVEALQNENMNLTASISSEMDPRKILEEEKQLLSSENMRLNSELSEQKERLLVALDKQKQLECNLRETGVFFDQLTEENIYLSSSLDIHKAKIKEFDVGLFQAQQARDQENNCHVECRATDNAVEDSGSSVRNSVGLQQVDEEGSGSSVALGVLKGRLEEAKSILQNLEKSIQGMHSYSVSLIRAGGRAPAPGVSKLIQAFESKSHHTDNASDKVSLTEGGQSDDLYTLAMEQLGLFRDTLKQVELDVRKAEVHIMGEYNSREIFQKYEIECEAQRQQNSVLQAKIVEIVQKLSKYIIRIDDLQNQFNEIQRCASDGEERLLSEVKLLQEEVNDRVSVLQHERESVKGIFEAFEKIFPSAGLQTSDLVTDKKERLLSEIQSLQKDVIDRNSIKAMILEGLEKLNSSTGLLFADNLEIGSYVSASVDAAIRSIESLHEKLNAARLNHETLHTSYMELDKLYNDVQGMNDLAIRQMHKMYNSLQKLCPSVDESEMDVNAEEVLELLPKRHELLIEYLQKLLDERVLHLSKTKELESGLLSKNEEIEGLSKRCSALDKKLDDLCYAKDELEMILMSKNEVLDEVNRRCLALAKKLDGHELTKDLNTFHGLAEINKVIARSDNKANDLSKSVLQQLEVLVDFHLQKYEEAIKQINLSKKYLEEVNIIPEISSDNWSLPLLTLLSQEFMPKLHELQEKLDSLSALNLQQETENQILKESLHKTEEGLEASRSELYLKVSELEQSEQRLSSVREKLSIAVAKGKGLIVQRDSLKQSLMEKSSELEKCSQELQSKEDLLMEAEAKLKSYSEADRIKALESELSYIRNSTTALRDSFLFKDSVLQRIEEVLEDLDLPEDFHSKDIVEKIEFLSRMVAGNAPFSITEWDQRRSAGGSHSIADTGKDDLQASSNPGYDELENKYEEIQRRFYGLAEHNDMLEQSLMERNSLVQKWEEALDRIDMPPQFRTLEPEDKIEWLGNALFEVQHERDALQLKIENLEDSSDMLIVDLEESHKKISELSAEVVAIKSEKDFFSESLEKLRFEYLGLSEKAVHDEIERDNLRKELASLQEKLAGKIENNDYHDTENDIWKLFDLVSNALPDSDRSEALSAGTVTECLEGLLRELIDKYADLALEKSVHKVSEKEFVSEESNLSPDTNASTNALDGKDQELVNLRLELDEACCNLVSVKKERDEAMEKCHSVMLEVEEISKQINLLQEEKTVYMEKYQSLLLELDATSKQRDALQEQLTQEEQKSASVREKLNVAVRKGKALVQQRDSLKQAIEEMNVVMDNLKTEHNQQVEALESEKSLLMNRLTEMEQSLQDHGKTFHGFLTALHGIDVGCEINVTDPVQKMEEIGRLSHDLRSALVSSENEAKKSKQASELLLAELNEVQERADMLVEELAKAEATITECSRQKEIAEAARIDALNRLEQLILFNSEERKKQLDNLLELKSGIGQLRNICFEFSSLLANVFTRDMNLFCSLENFMDSIEKQMNCANLADLPVLSSSSLLSSNPVNEEKFNAINALSDPRMQEQLDDCSIAEHFAITSHSVFECLRQCDELKGNIHKHSLSVDQQATLLLQIMETVQRKLASQREGSDSLKRDLNDLELVIKEKENQICSMSRNLSLLYEACSSSITEIENGKVQIVENSLPSGEHALEKTGRVLKLPSYTNKQEHPDGYTYSFTDDCIRSMADKLLSAVKGTSIVNAMAGGNQRELKATILDLQKELQEKDIQMNRICEELVSQIRDAEAATRRSSSDLDSAKTKIHNLEKQVEVLEKDNKLLELRVHEVKDLEDSLHEVQGKIKSLTDALTAKDQEIEALMQALDEEETQMEDMERKNTELENIIEEKNLALESLEASRAKVVAKLSVTVSKFDELHNLSESLLAEVENLQSQLQGQDSEISFLRQEITRYTNDFLASQETNKKYSSEICKLLKWFDMVVGRFGVQHIDIDDQEFRQIQIYTDILDKKILSVMTELDDLRVTVKSKDALLQVERARVEELSCKSEVLENSLHEKETQMELVQRNSGQSSSVNSPRSLEIDQMKNKVSSGAVVTHVRSGRKVNSDQIAIAIDTENDNNMLVDEDDDKAHGFKSLTMSRFVPRTTRPIADRIDGIWVSGERLLMRQPTLRLGFLIYWVALHALLASFI</sequence>
<organism evidence="3 4">
    <name type="scientific">Elaeis guineensis var. tenera</name>
    <name type="common">Oil palm</name>
    <dbReference type="NCBI Taxonomy" id="51953"/>
    <lineage>
        <taxon>Eukaryota</taxon>
        <taxon>Viridiplantae</taxon>
        <taxon>Streptophyta</taxon>
        <taxon>Embryophyta</taxon>
        <taxon>Tracheophyta</taxon>
        <taxon>Spermatophyta</taxon>
        <taxon>Magnoliopsida</taxon>
        <taxon>Liliopsida</taxon>
        <taxon>Arecaceae</taxon>
        <taxon>Arecoideae</taxon>
        <taxon>Cocoseae</taxon>
        <taxon>Elaeidinae</taxon>
        <taxon>Elaeis</taxon>
    </lineage>
</organism>
<reference evidence="4" key="1">
    <citation type="submission" date="2025-08" db="UniProtKB">
        <authorList>
            <consortium name="RefSeq"/>
        </authorList>
    </citation>
    <scope>IDENTIFICATION</scope>
</reference>
<proteinExistence type="predicted"/>
<evidence type="ECO:0000313" key="3">
    <source>
        <dbReference type="Proteomes" id="UP000504607"/>
    </source>
</evidence>
<feature type="coiled-coil region" evidence="1">
    <location>
        <begin position="1345"/>
        <end position="1414"/>
    </location>
</feature>
<dbReference type="Proteomes" id="UP000504607">
    <property type="component" value="Chromosome 7"/>
</dbReference>
<name>A0A6I9RIU9_ELAGV</name>
<dbReference type="Gene3D" id="1.10.287.1490">
    <property type="match status" value="1"/>
</dbReference>
<dbReference type="RefSeq" id="XP_010927246.1">
    <property type="nucleotide sequence ID" value="XM_010928944.3"/>
</dbReference>
<feature type="coiled-coil region" evidence="1">
    <location>
        <begin position="1238"/>
        <end position="1269"/>
    </location>
</feature>
<evidence type="ECO:0000256" key="1">
    <source>
        <dbReference type="SAM" id="Coils"/>
    </source>
</evidence>
<protein>
    <submittedName>
        <fullName evidence="4">Centromere-associated protein E</fullName>
    </submittedName>
</protein>
<accession>A0A6I9RIU9</accession>
<dbReference type="KEGG" id="egu:105049322"/>
<dbReference type="InParanoid" id="A0A6I9RIU9"/>
<feature type="coiled-coil region" evidence="1">
    <location>
        <begin position="1772"/>
        <end position="1922"/>
    </location>
</feature>
<feature type="region of interest" description="Disordered" evidence="2">
    <location>
        <begin position="1"/>
        <end position="145"/>
    </location>
</feature>
<dbReference type="GeneID" id="105049322"/>
<dbReference type="OrthoDB" id="649641at2759"/>
<feature type="region of interest" description="Disordered" evidence="2">
    <location>
        <begin position="1494"/>
        <end position="1516"/>
    </location>
</feature>
<feature type="region of interest" description="Disordered" evidence="2">
    <location>
        <begin position="2618"/>
        <end position="2640"/>
    </location>
</feature>